<reference evidence="2" key="1">
    <citation type="submission" date="2019-07" db="EMBL/GenBank/DDBJ databases">
        <authorList>
            <person name="Palmer J.M."/>
        </authorList>
    </citation>
    <scope>NUCLEOTIDE SEQUENCE</scope>
    <source>
        <strain evidence="2">PC9</strain>
    </source>
</reference>
<dbReference type="VEuPathDB" id="FungiDB:PC9H_002936"/>
<dbReference type="Proteomes" id="UP000623687">
    <property type="component" value="Unassembled WGS sequence"/>
</dbReference>
<gene>
    <name evidence="2" type="ORF">PC9H_002936</name>
</gene>
<organism evidence="2 3">
    <name type="scientific">Pleurotus ostreatus</name>
    <name type="common">Oyster mushroom</name>
    <name type="synonym">White-rot fungus</name>
    <dbReference type="NCBI Taxonomy" id="5322"/>
    <lineage>
        <taxon>Eukaryota</taxon>
        <taxon>Fungi</taxon>
        <taxon>Dikarya</taxon>
        <taxon>Basidiomycota</taxon>
        <taxon>Agaricomycotina</taxon>
        <taxon>Agaricomycetes</taxon>
        <taxon>Agaricomycetidae</taxon>
        <taxon>Agaricales</taxon>
        <taxon>Pleurotineae</taxon>
        <taxon>Pleurotaceae</taxon>
        <taxon>Pleurotus</taxon>
    </lineage>
</organism>
<feature type="region of interest" description="Disordered" evidence="1">
    <location>
        <begin position="123"/>
        <end position="143"/>
    </location>
</feature>
<sequence length="187" mass="20767">MVTPHTDSTLPDFRPMKKTLGFKATVKSAVRRTLKSRRAAEENDTNTLATPSFIESQCSTLIDFDVGYEQSNWQRNPPTSPSSNAVARTWSAVVPDYTRSDYLRLSPDADTASIDTQMLDLEDNAWGPPRRSTAADRQSKAKQTKTKFFSRTAAKPKNTSRVSCSVPLPSRCQLTARFAVTGPFRGM</sequence>
<comment type="caution">
    <text evidence="2">The sequence shown here is derived from an EMBL/GenBank/DDBJ whole genome shotgun (WGS) entry which is preliminary data.</text>
</comment>
<evidence type="ECO:0000313" key="2">
    <source>
        <dbReference type="EMBL" id="KAF7436110.1"/>
    </source>
</evidence>
<evidence type="ECO:0000313" key="3">
    <source>
        <dbReference type="Proteomes" id="UP000623687"/>
    </source>
</evidence>
<accession>A0A8H7A4V6</accession>
<evidence type="ECO:0000256" key="1">
    <source>
        <dbReference type="SAM" id="MobiDB-lite"/>
    </source>
</evidence>
<dbReference type="GeneID" id="59372754"/>
<dbReference type="AlphaFoldDB" id="A0A8H7A4V6"/>
<keyword evidence="3" id="KW-1185">Reference proteome</keyword>
<dbReference type="OrthoDB" id="2855703at2759"/>
<dbReference type="RefSeq" id="XP_036634009.1">
    <property type="nucleotide sequence ID" value="XM_036772536.1"/>
</dbReference>
<name>A0A8H7A4V6_PLEOS</name>
<protein>
    <submittedName>
        <fullName evidence="2">Uncharacterized protein</fullName>
    </submittedName>
</protein>
<proteinExistence type="predicted"/>
<dbReference type="EMBL" id="JACETU010000002">
    <property type="protein sequence ID" value="KAF7436110.1"/>
    <property type="molecule type" value="Genomic_DNA"/>
</dbReference>